<dbReference type="KEGG" id="muh:HYN43_003010"/>
<accession>A0A494VHS6</accession>
<evidence type="ECO:0000256" key="7">
    <source>
        <dbReference type="ARBA" id="ARBA00022840"/>
    </source>
</evidence>
<keyword evidence="4" id="KW-0808">Transferase</keyword>
<organism evidence="10 11">
    <name type="scientific">Mucilaginibacter celer</name>
    <dbReference type="NCBI Taxonomy" id="2305508"/>
    <lineage>
        <taxon>Bacteria</taxon>
        <taxon>Pseudomonadati</taxon>
        <taxon>Bacteroidota</taxon>
        <taxon>Sphingobacteriia</taxon>
        <taxon>Sphingobacteriales</taxon>
        <taxon>Sphingobacteriaceae</taxon>
        <taxon>Mucilaginibacter</taxon>
    </lineage>
</organism>
<evidence type="ECO:0000313" key="11">
    <source>
        <dbReference type="Proteomes" id="UP000270046"/>
    </source>
</evidence>
<dbReference type="PANTHER" id="PTHR41523">
    <property type="entry name" value="TWO-COMPONENT SYSTEM SENSOR PROTEIN"/>
    <property type="match status" value="1"/>
</dbReference>
<dbReference type="GO" id="GO:0004673">
    <property type="term" value="F:protein histidine kinase activity"/>
    <property type="evidence" value="ECO:0007669"/>
    <property type="project" value="UniProtKB-EC"/>
</dbReference>
<reference evidence="10 11" key="1">
    <citation type="submission" date="2018-10" db="EMBL/GenBank/DDBJ databases">
        <title>Genome sequencing of Mucilaginibacter sp. HYN0043.</title>
        <authorList>
            <person name="Kim M."/>
            <person name="Yi H."/>
        </authorList>
    </citation>
    <scope>NUCLEOTIDE SEQUENCE [LARGE SCALE GENOMIC DNA]</scope>
    <source>
        <strain evidence="10 11">HYN0043</strain>
    </source>
</reference>
<evidence type="ECO:0000256" key="1">
    <source>
        <dbReference type="ARBA" id="ARBA00000085"/>
    </source>
</evidence>
<evidence type="ECO:0000256" key="6">
    <source>
        <dbReference type="ARBA" id="ARBA00022777"/>
    </source>
</evidence>
<dbReference type="EMBL" id="CP032869">
    <property type="protein sequence ID" value="AYL94326.1"/>
    <property type="molecule type" value="Genomic_DNA"/>
</dbReference>
<feature type="transmembrane region" description="Helical" evidence="8">
    <location>
        <begin position="258"/>
        <end position="276"/>
    </location>
</feature>
<dbReference type="RefSeq" id="WP_119408045.1">
    <property type="nucleotide sequence ID" value="NZ_CP032869.1"/>
</dbReference>
<keyword evidence="8" id="KW-1133">Transmembrane helix</keyword>
<dbReference type="Proteomes" id="UP000270046">
    <property type="component" value="Chromosome"/>
</dbReference>
<evidence type="ECO:0000259" key="9">
    <source>
        <dbReference type="Pfam" id="PF07568"/>
    </source>
</evidence>
<evidence type="ECO:0000256" key="3">
    <source>
        <dbReference type="ARBA" id="ARBA00022553"/>
    </source>
</evidence>
<evidence type="ECO:0000313" key="10">
    <source>
        <dbReference type="EMBL" id="AYL94326.1"/>
    </source>
</evidence>
<protein>
    <recommendedName>
        <fullName evidence="2">histidine kinase</fullName>
        <ecNumber evidence="2">2.7.13.3</ecNumber>
    </recommendedName>
</protein>
<comment type="catalytic activity">
    <reaction evidence="1">
        <text>ATP + protein L-histidine = ADP + protein N-phospho-L-histidine.</text>
        <dbReference type="EC" id="2.7.13.3"/>
    </reaction>
</comment>
<evidence type="ECO:0000256" key="2">
    <source>
        <dbReference type="ARBA" id="ARBA00012438"/>
    </source>
</evidence>
<dbReference type="Gene3D" id="3.30.450.20">
    <property type="entry name" value="PAS domain"/>
    <property type="match status" value="1"/>
</dbReference>
<dbReference type="PANTHER" id="PTHR41523:SF8">
    <property type="entry name" value="ETHYLENE RESPONSE SENSOR PROTEIN"/>
    <property type="match status" value="1"/>
</dbReference>
<dbReference type="AlphaFoldDB" id="A0A494VHS6"/>
<dbReference type="Pfam" id="PF07568">
    <property type="entry name" value="HisKA_2"/>
    <property type="match status" value="1"/>
</dbReference>
<keyword evidence="7" id="KW-0067">ATP-binding</keyword>
<keyword evidence="11" id="KW-1185">Reference proteome</keyword>
<gene>
    <name evidence="10" type="ORF">HYN43_003010</name>
</gene>
<evidence type="ECO:0000256" key="8">
    <source>
        <dbReference type="SAM" id="Phobius"/>
    </source>
</evidence>
<keyword evidence="8" id="KW-0812">Transmembrane</keyword>
<dbReference type="InterPro" id="IPR011495">
    <property type="entry name" value="Sig_transdc_His_kin_sub2_dim/P"/>
</dbReference>
<sequence length="522" mass="59161">MLKFVFMIIGTLSLSLCREHSKAGITGGRSYRLYPEMDCGRRLRIVVASLPKTKKSLSVNQVYGNLLLTLDTLIFSGRENDAYSLLRGTLREVPASSLQSRLYKAKACGDVFYALKKPEIAKDYYLLLLRLASQAKKPYHQMLEDWLSSAAFVKVNDQSRFHYRTASNYLNKELMSEGPLLNQRFRAGFYLNLFRLNSAAKNYKRSFDYYREYKLISDSLFRQANLQELNHVRRAYMPSGIATPVVKRERKTRSGNTIYLLESFGIVVVILLGLLISGMKTARRKNYVNQFLSTDTKLSPPGEALLKILEEQDRLKEETEELLREAHHKVKNNLQLVMSLLSSQTKYLSNGLAIDVIDESQERLQAMMILHQRLYGIDEITSIDMMAYISELKVYLSGKLSEKGLETEINIRIDRISLVNTEAALLGLFIGEAISNVIKTLNSNTLSCTIAVCLAVRQPGLVRASVTSQISSSVVRNCAYDLGSALMMKALSDQLNGLFLIELENGLTVSTEFYYQKETAHY</sequence>
<feature type="domain" description="Signal transduction histidine kinase subgroup 2 dimerisation and phosphoacceptor" evidence="9">
    <location>
        <begin position="325"/>
        <end position="395"/>
    </location>
</feature>
<dbReference type="EC" id="2.7.13.3" evidence="2"/>
<evidence type="ECO:0000256" key="5">
    <source>
        <dbReference type="ARBA" id="ARBA00022741"/>
    </source>
</evidence>
<evidence type="ECO:0000256" key="4">
    <source>
        <dbReference type="ARBA" id="ARBA00022679"/>
    </source>
</evidence>
<proteinExistence type="predicted"/>
<name>A0A494VHS6_9SPHI</name>
<dbReference type="GO" id="GO:0005524">
    <property type="term" value="F:ATP binding"/>
    <property type="evidence" value="ECO:0007669"/>
    <property type="project" value="UniProtKB-KW"/>
</dbReference>
<keyword evidence="8" id="KW-0472">Membrane</keyword>
<dbReference type="OrthoDB" id="1523170at2"/>
<keyword evidence="6 10" id="KW-0418">Kinase</keyword>
<keyword evidence="5" id="KW-0547">Nucleotide-binding</keyword>
<keyword evidence="3" id="KW-0597">Phosphoprotein</keyword>